<feature type="transmembrane region" description="Helical" evidence="5">
    <location>
        <begin position="169"/>
        <end position="189"/>
    </location>
</feature>
<gene>
    <name evidence="7" type="ORF">BSZ40_04425</name>
</gene>
<keyword evidence="3 5" id="KW-1133">Transmembrane helix</keyword>
<evidence type="ECO:0000313" key="8">
    <source>
        <dbReference type="Proteomes" id="UP000185612"/>
    </source>
</evidence>
<evidence type="ECO:0000256" key="2">
    <source>
        <dbReference type="ARBA" id="ARBA00022692"/>
    </source>
</evidence>
<evidence type="ECO:0000256" key="4">
    <source>
        <dbReference type="ARBA" id="ARBA00023136"/>
    </source>
</evidence>
<dbReference type="AlphaFoldDB" id="A0A1Q5PX07"/>
<dbReference type="InterPro" id="IPR052902">
    <property type="entry name" value="ABC-2_transporter"/>
</dbReference>
<evidence type="ECO:0000313" key="7">
    <source>
        <dbReference type="EMBL" id="OKL52153.1"/>
    </source>
</evidence>
<keyword evidence="4 5" id="KW-0472">Membrane</keyword>
<dbReference type="Proteomes" id="UP000185612">
    <property type="component" value="Unassembled WGS sequence"/>
</dbReference>
<feature type="transmembrane region" description="Helical" evidence="5">
    <location>
        <begin position="141"/>
        <end position="162"/>
    </location>
</feature>
<name>A0A1Q5PX07_9ACTO</name>
<dbReference type="STRING" id="52770.BSZ40_04425"/>
<protein>
    <recommendedName>
        <fullName evidence="6">ABC-2 type transporter transmembrane domain-containing protein</fullName>
    </recommendedName>
</protein>
<evidence type="ECO:0000256" key="3">
    <source>
        <dbReference type="ARBA" id="ARBA00022989"/>
    </source>
</evidence>
<dbReference type="PANTHER" id="PTHR43027:SF2">
    <property type="entry name" value="TRANSPORT PERMEASE PROTEIN"/>
    <property type="match status" value="1"/>
</dbReference>
<feature type="transmembrane region" description="Helical" evidence="5">
    <location>
        <begin position="224"/>
        <end position="243"/>
    </location>
</feature>
<dbReference type="EMBL" id="MQVS01000003">
    <property type="protein sequence ID" value="OKL52153.1"/>
    <property type="molecule type" value="Genomic_DNA"/>
</dbReference>
<feature type="transmembrane region" description="Helical" evidence="5">
    <location>
        <begin position="24"/>
        <end position="46"/>
    </location>
</feature>
<feature type="domain" description="ABC-2 type transporter transmembrane" evidence="6">
    <location>
        <begin position="8"/>
        <end position="209"/>
    </location>
</feature>
<sequence>MNTRTRPLWAHLQNEARLLSRESAALIFGVVIPVVAMLVMAALPAARTPTSAMGGRSVVAAYTPVLVLFAGSVLGLTVIPTILGNYRQWGVLRRLATTPSTPGALLTALFVLVLLIATAVELLLVLIPALAGAGWPPAPGWFALGAGLSTVTFVALGAWLAALVPSAKAAAGIGNVLAVLVWGAAGMWFPRAQFAPWLRLATELTPGGAAAETMQLTGGPQASVVRPLLILLVWTAIACWAATRSFKVE</sequence>
<evidence type="ECO:0000256" key="1">
    <source>
        <dbReference type="ARBA" id="ARBA00004141"/>
    </source>
</evidence>
<feature type="transmembrane region" description="Helical" evidence="5">
    <location>
        <begin position="104"/>
        <end position="129"/>
    </location>
</feature>
<evidence type="ECO:0000256" key="5">
    <source>
        <dbReference type="SAM" id="Phobius"/>
    </source>
</evidence>
<dbReference type="GO" id="GO:0140359">
    <property type="term" value="F:ABC-type transporter activity"/>
    <property type="evidence" value="ECO:0007669"/>
    <property type="project" value="InterPro"/>
</dbReference>
<dbReference type="RefSeq" id="WP_073823677.1">
    <property type="nucleotide sequence ID" value="NZ_MQVS01000003.1"/>
</dbReference>
<keyword evidence="2 5" id="KW-0812">Transmembrane</keyword>
<dbReference type="InParanoid" id="A0A1Q5PX07"/>
<keyword evidence="8" id="KW-1185">Reference proteome</keyword>
<dbReference type="InterPro" id="IPR013525">
    <property type="entry name" value="ABC2_TM"/>
</dbReference>
<accession>A0A1Q5PX07</accession>
<dbReference type="Pfam" id="PF01061">
    <property type="entry name" value="ABC2_membrane"/>
    <property type="match status" value="1"/>
</dbReference>
<feature type="transmembrane region" description="Helical" evidence="5">
    <location>
        <begin position="58"/>
        <end position="83"/>
    </location>
</feature>
<proteinExistence type="predicted"/>
<comment type="subcellular location">
    <subcellularLocation>
        <location evidence="1">Membrane</location>
        <topology evidence="1">Multi-pass membrane protein</topology>
    </subcellularLocation>
</comment>
<dbReference type="PANTHER" id="PTHR43027">
    <property type="entry name" value="DOXORUBICIN RESISTANCE ABC TRANSPORTER PERMEASE PROTEIN DRRC-RELATED"/>
    <property type="match status" value="1"/>
</dbReference>
<evidence type="ECO:0000259" key="6">
    <source>
        <dbReference type="Pfam" id="PF01061"/>
    </source>
</evidence>
<comment type="caution">
    <text evidence="7">The sequence shown here is derived from an EMBL/GenBank/DDBJ whole genome shotgun (WGS) entry which is preliminary data.</text>
</comment>
<dbReference type="GO" id="GO:0016020">
    <property type="term" value="C:membrane"/>
    <property type="evidence" value="ECO:0007669"/>
    <property type="project" value="UniProtKB-SubCell"/>
</dbReference>
<organism evidence="7 8">
    <name type="scientific">Buchananella hordeovulneris</name>
    <dbReference type="NCBI Taxonomy" id="52770"/>
    <lineage>
        <taxon>Bacteria</taxon>
        <taxon>Bacillati</taxon>
        <taxon>Actinomycetota</taxon>
        <taxon>Actinomycetes</taxon>
        <taxon>Actinomycetales</taxon>
        <taxon>Actinomycetaceae</taxon>
        <taxon>Buchananella</taxon>
    </lineage>
</organism>
<reference evidence="8" key="1">
    <citation type="submission" date="2016-12" db="EMBL/GenBank/DDBJ databases">
        <authorList>
            <person name="Meng X."/>
        </authorList>
    </citation>
    <scope>NUCLEOTIDE SEQUENCE [LARGE SCALE GENOMIC DNA]</scope>
    <source>
        <strain evidence="8">DSM 20732</strain>
    </source>
</reference>
<dbReference type="OrthoDB" id="3217868at2"/>